<gene>
    <name evidence="5" type="ORF">LWI28_025501</name>
</gene>
<evidence type="ECO:0000256" key="3">
    <source>
        <dbReference type="ARBA" id="ARBA00022840"/>
    </source>
</evidence>
<evidence type="ECO:0000256" key="2">
    <source>
        <dbReference type="ARBA" id="ARBA00022741"/>
    </source>
</evidence>
<keyword evidence="6" id="KW-1185">Reference proteome</keyword>
<dbReference type="PROSITE" id="PS00296">
    <property type="entry name" value="CHAPERONINS_CPN60"/>
    <property type="match status" value="1"/>
</dbReference>
<dbReference type="InterPro" id="IPR027413">
    <property type="entry name" value="GROEL-like_equatorial_sf"/>
</dbReference>
<evidence type="ECO:0000313" key="6">
    <source>
        <dbReference type="Proteomes" id="UP001064489"/>
    </source>
</evidence>
<dbReference type="PANTHER" id="PTHR45633">
    <property type="entry name" value="60 KDA HEAT SHOCK PROTEIN, MITOCHONDRIAL"/>
    <property type="match status" value="1"/>
</dbReference>
<proteinExistence type="inferred from homology"/>
<dbReference type="GO" id="GO:0140662">
    <property type="term" value="F:ATP-dependent protein folding chaperone"/>
    <property type="evidence" value="ECO:0007669"/>
    <property type="project" value="InterPro"/>
</dbReference>
<dbReference type="AlphaFoldDB" id="A0AAD5JFI5"/>
<evidence type="ECO:0000313" key="5">
    <source>
        <dbReference type="EMBL" id="KAI9196625.1"/>
    </source>
</evidence>
<dbReference type="Gene3D" id="3.30.260.10">
    <property type="entry name" value="TCP-1-like chaperonin intermediate domain"/>
    <property type="match status" value="1"/>
</dbReference>
<dbReference type="SUPFAM" id="SSF52029">
    <property type="entry name" value="GroEL apical domain-like"/>
    <property type="match status" value="1"/>
</dbReference>
<organism evidence="5 6">
    <name type="scientific">Acer negundo</name>
    <name type="common">Box elder</name>
    <dbReference type="NCBI Taxonomy" id="4023"/>
    <lineage>
        <taxon>Eukaryota</taxon>
        <taxon>Viridiplantae</taxon>
        <taxon>Streptophyta</taxon>
        <taxon>Embryophyta</taxon>
        <taxon>Tracheophyta</taxon>
        <taxon>Spermatophyta</taxon>
        <taxon>Magnoliopsida</taxon>
        <taxon>eudicotyledons</taxon>
        <taxon>Gunneridae</taxon>
        <taxon>Pentapetalae</taxon>
        <taxon>rosids</taxon>
        <taxon>malvids</taxon>
        <taxon>Sapindales</taxon>
        <taxon>Sapindaceae</taxon>
        <taxon>Hippocastanoideae</taxon>
        <taxon>Acereae</taxon>
        <taxon>Acer</taxon>
    </lineage>
</organism>
<dbReference type="InterPro" id="IPR018370">
    <property type="entry name" value="Chaperonin_Cpn60_CS"/>
</dbReference>
<comment type="similarity">
    <text evidence="1">Belongs to the chaperonin (HSP60) family.</text>
</comment>
<protein>
    <submittedName>
        <fullName evidence="5">Uncharacterized protein</fullName>
    </submittedName>
</protein>
<evidence type="ECO:0000256" key="4">
    <source>
        <dbReference type="ARBA" id="ARBA00023186"/>
    </source>
</evidence>
<dbReference type="GO" id="GO:0042026">
    <property type="term" value="P:protein refolding"/>
    <property type="evidence" value="ECO:0007669"/>
    <property type="project" value="InterPro"/>
</dbReference>
<name>A0AAD5JFI5_ACENE</name>
<dbReference type="SUPFAM" id="SSF48592">
    <property type="entry name" value="GroEL equatorial domain-like"/>
    <property type="match status" value="1"/>
</dbReference>
<dbReference type="InterPro" id="IPR027410">
    <property type="entry name" value="TCP-1-like_intermed_sf"/>
</dbReference>
<dbReference type="EMBL" id="JAJSOW010000003">
    <property type="protein sequence ID" value="KAI9196625.1"/>
    <property type="molecule type" value="Genomic_DNA"/>
</dbReference>
<evidence type="ECO:0000256" key="1">
    <source>
        <dbReference type="ARBA" id="ARBA00006607"/>
    </source>
</evidence>
<keyword evidence="3" id="KW-0067">ATP-binding</keyword>
<keyword evidence="4" id="KW-0143">Chaperone</keyword>
<reference evidence="5" key="1">
    <citation type="journal article" date="2022" name="Plant J.">
        <title>Strategies of tolerance reflected in two North American maple genomes.</title>
        <authorList>
            <person name="McEvoy S.L."/>
            <person name="Sezen U.U."/>
            <person name="Trouern-Trend A."/>
            <person name="McMahon S.M."/>
            <person name="Schaberg P.G."/>
            <person name="Yang J."/>
            <person name="Wegrzyn J.L."/>
            <person name="Swenson N.G."/>
        </authorList>
    </citation>
    <scope>NUCLEOTIDE SEQUENCE</scope>
    <source>
        <strain evidence="5">91603</strain>
    </source>
</reference>
<dbReference type="InterPro" id="IPR001844">
    <property type="entry name" value="Cpn60/GroEL"/>
</dbReference>
<dbReference type="Gene3D" id="1.10.560.10">
    <property type="entry name" value="GroEL-like equatorial domain"/>
    <property type="match status" value="2"/>
</dbReference>
<dbReference type="GO" id="GO:0005524">
    <property type="term" value="F:ATP binding"/>
    <property type="evidence" value="ECO:0007669"/>
    <property type="project" value="UniProtKB-KW"/>
</dbReference>
<dbReference type="Gene3D" id="3.50.7.10">
    <property type="entry name" value="GroEL"/>
    <property type="match status" value="1"/>
</dbReference>
<reference evidence="5" key="2">
    <citation type="submission" date="2023-02" db="EMBL/GenBank/DDBJ databases">
        <authorList>
            <person name="Swenson N.G."/>
            <person name="Wegrzyn J.L."/>
            <person name="Mcevoy S.L."/>
        </authorList>
    </citation>
    <scope>NUCLEOTIDE SEQUENCE</scope>
    <source>
        <strain evidence="5">91603</strain>
        <tissue evidence="5">Leaf</tissue>
    </source>
</reference>
<sequence>MVVGYKECKLPLNDLDRLNNFWKSYQGTVISDGVGLALDKVGKDVLGNASKVVFTKDTTAIVCDGNTHEAVHKRVVQIKNLVELVRCFLKHTYSVGAQTETELKEKIQRVEEALNATKAAVEEGIVVGGGCTLLRFSSKCGQREGENPKYGYNATTGKYEDLMAARIIDPTKIQVVRCCLEHTSSVTKTS</sequence>
<dbReference type="Proteomes" id="UP001064489">
    <property type="component" value="Chromosome 1"/>
</dbReference>
<comment type="caution">
    <text evidence="5">The sequence shown here is derived from an EMBL/GenBank/DDBJ whole genome shotgun (WGS) entry which is preliminary data.</text>
</comment>
<keyword evidence="2" id="KW-0547">Nucleotide-binding</keyword>
<dbReference type="InterPro" id="IPR027409">
    <property type="entry name" value="GroEL-like_apical_dom_sf"/>
</dbReference>
<accession>A0AAD5JFI5</accession>